<dbReference type="PANTHER" id="PTHR24114">
    <property type="entry name" value="LEUCINE RICH REPEAT FAMILY PROTEIN"/>
    <property type="match status" value="1"/>
</dbReference>
<dbReference type="SUPFAM" id="SSF52047">
    <property type="entry name" value="RNI-like"/>
    <property type="match status" value="1"/>
</dbReference>
<dbReference type="Gene3D" id="3.80.10.10">
    <property type="entry name" value="Ribonuclease Inhibitor"/>
    <property type="match status" value="2"/>
</dbReference>
<evidence type="ECO:0000313" key="3">
    <source>
        <dbReference type="EMBL" id="CAF3594587.1"/>
    </source>
</evidence>
<organism evidence="3 4">
    <name type="scientific">Rotaria socialis</name>
    <dbReference type="NCBI Taxonomy" id="392032"/>
    <lineage>
        <taxon>Eukaryota</taxon>
        <taxon>Metazoa</taxon>
        <taxon>Spiralia</taxon>
        <taxon>Gnathifera</taxon>
        <taxon>Rotifera</taxon>
        <taxon>Eurotatoria</taxon>
        <taxon>Bdelloidea</taxon>
        <taxon>Philodinida</taxon>
        <taxon>Philodinidae</taxon>
        <taxon>Rotaria</taxon>
    </lineage>
</organism>
<feature type="coiled-coil region" evidence="1">
    <location>
        <begin position="215"/>
        <end position="242"/>
    </location>
</feature>
<reference evidence="3" key="1">
    <citation type="submission" date="2021-02" db="EMBL/GenBank/DDBJ databases">
        <authorList>
            <person name="Nowell W R."/>
        </authorList>
    </citation>
    <scope>NUCLEOTIDE SEQUENCE</scope>
</reference>
<dbReference type="Pfam" id="PF13516">
    <property type="entry name" value="LRR_6"/>
    <property type="match status" value="2"/>
</dbReference>
<dbReference type="SMART" id="SM00368">
    <property type="entry name" value="LRR_RI"/>
    <property type="match status" value="3"/>
</dbReference>
<gene>
    <name evidence="3" type="ORF">KIK155_LOCUS20611</name>
</gene>
<evidence type="ECO:0000313" key="4">
    <source>
        <dbReference type="Proteomes" id="UP000663865"/>
    </source>
</evidence>
<name>A0A818MVA8_9BILA</name>
<keyword evidence="1" id="KW-0175">Coiled coil</keyword>
<evidence type="ECO:0000256" key="2">
    <source>
        <dbReference type="SAM" id="MobiDB-lite"/>
    </source>
</evidence>
<sequence>MSNETIQSIGRVKPLAEAQVKSKLVKNRLRRLCSVHNCEKQAQRKGLCARHLTENKRQPVTQTITTFHQPSASLSTENSRNMSYNPTNAVSTQEYDEVLSTLDDFDGDHRKPMLSHQIGQNIRVISTNKSSECTYDNIEPINQVGIGRSSISITVPGTSTDTFCETTLNNNTTIDMKTCEYRFLPENGERCCNRATYQCTHCSSTFCLKHGSKHQQTVKEELRCLLEEAKQLYEKLLSLNINSGREHCLNQFKSWMKIIQDKINQQYKEFQMEVDRLHGLVNFNREHLIRSLANHMETKVSDVMKKQLEKDEIDEFEINRARNEFVHIQQLFDILCKQPLISVNNGVGNELILNAPRATLRNLNVDGFNWTEETSTKNPSPIIDFSDLNQVHVEDTIIYQSTNYRDINYTTANHIKISKTKRMKTADQTENTTMHENPVMVTNTFQTEPSLMNQDIINDILETMLPSHESAMENTHNFMSLPQNIEPETPPPPPPRSRNPRLEEIIANHHDREDLSLKFMALTDVDMEIVAYYAILRNATLTTLDISSNKIGADGAKQLANALANNKVTLNQSSPIAYIVNLLLKQTLTTLNLLFNEIGEDGAKHLADVLANNKVTLNQSSPIAYIVNLLFKQTLTTLTLDNNKIGDNVRQRIAARVRENQARKLRTVPVELSVSINA</sequence>
<evidence type="ECO:0000256" key="1">
    <source>
        <dbReference type="SAM" id="Coils"/>
    </source>
</evidence>
<accession>A0A818MVA8</accession>
<feature type="compositionally biased region" description="Pro residues" evidence="2">
    <location>
        <begin position="488"/>
        <end position="497"/>
    </location>
</feature>
<comment type="caution">
    <text evidence="3">The sequence shown here is derived from an EMBL/GenBank/DDBJ whole genome shotgun (WGS) entry which is preliminary data.</text>
</comment>
<dbReference type="InterPro" id="IPR032675">
    <property type="entry name" value="LRR_dom_sf"/>
</dbReference>
<dbReference type="AlphaFoldDB" id="A0A818MVA8"/>
<protein>
    <submittedName>
        <fullName evidence="3">Uncharacterized protein</fullName>
    </submittedName>
</protein>
<dbReference type="PANTHER" id="PTHR24114:SF2">
    <property type="entry name" value="F-BOX DOMAIN-CONTAINING PROTEIN-RELATED"/>
    <property type="match status" value="1"/>
</dbReference>
<feature type="region of interest" description="Disordered" evidence="2">
    <location>
        <begin position="481"/>
        <end position="500"/>
    </location>
</feature>
<dbReference type="Proteomes" id="UP000663865">
    <property type="component" value="Unassembled WGS sequence"/>
</dbReference>
<dbReference type="InterPro" id="IPR052394">
    <property type="entry name" value="LRR-containing"/>
</dbReference>
<dbReference type="EMBL" id="CAJNYV010003654">
    <property type="protein sequence ID" value="CAF3594587.1"/>
    <property type="molecule type" value="Genomic_DNA"/>
</dbReference>
<proteinExistence type="predicted"/>
<dbReference type="InterPro" id="IPR001611">
    <property type="entry name" value="Leu-rich_rpt"/>
</dbReference>